<name>A0A2P7AYT4_9HYPH</name>
<feature type="transmembrane region" description="Helical" evidence="4">
    <location>
        <begin position="152"/>
        <end position="172"/>
    </location>
</feature>
<dbReference type="OrthoDB" id="9815356at2"/>
<evidence type="ECO:0000256" key="3">
    <source>
        <dbReference type="ARBA" id="ARBA00023136"/>
    </source>
</evidence>
<dbReference type="Proteomes" id="UP000241158">
    <property type="component" value="Unassembled WGS sequence"/>
</dbReference>
<protein>
    <submittedName>
        <fullName evidence="6">MFS transporter</fullName>
    </submittedName>
</protein>
<evidence type="ECO:0000313" key="6">
    <source>
        <dbReference type="EMBL" id="PSH59376.1"/>
    </source>
</evidence>
<keyword evidence="2 4" id="KW-1133">Transmembrane helix</keyword>
<evidence type="ECO:0000256" key="4">
    <source>
        <dbReference type="SAM" id="Phobius"/>
    </source>
</evidence>
<feature type="transmembrane region" description="Helical" evidence="4">
    <location>
        <begin position="304"/>
        <end position="329"/>
    </location>
</feature>
<dbReference type="Gene3D" id="1.20.1250.20">
    <property type="entry name" value="MFS general substrate transporter like domains"/>
    <property type="match status" value="2"/>
</dbReference>
<evidence type="ECO:0000256" key="1">
    <source>
        <dbReference type="ARBA" id="ARBA00022692"/>
    </source>
</evidence>
<evidence type="ECO:0000313" key="7">
    <source>
        <dbReference type="Proteomes" id="UP000241158"/>
    </source>
</evidence>
<dbReference type="EMBL" id="PGGN01000001">
    <property type="protein sequence ID" value="PSH59376.1"/>
    <property type="molecule type" value="Genomic_DNA"/>
</dbReference>
<organism evidence="6 7">
    <name type="scientific">Phyllobacterium endophyticum</name>
    <dbReference type="NCBI Taxonomy" id="1149773"/>
    <lineage>
        <taxon>Bacteria</taxon>
        <taxon>Pseudomonadati</taxon>
        <taxon>Pseudomonadota</taxon>
        <taxon>Alphaproteobacteria</taxon>
        <taxon>Hyphomicrobiales</taxon>
        <taxon>Phyllobacteriaceae</taxon>
        <taxon>Phyllobacterium</taxon>
    </lineage>
</organism>
<feature type="transmembrane region" description="Helical" evidence="4">
    <location>
        <begin position="28"/>
        <end position="48"/>
    </location>
</feature>
<dbReference type="RefSeq" id="WP_106714674.1">
    <property type="nucleotide sequence ID" value="NZ_JACHXT010000002.1"/>
</dbReference>
<feature type="transmembrane region" description="Helical" evidence="4">
    <location>
        <begin position="95"/>
        <end position="112"/>
    </location>
</feature>
<feature type="transmembrane region" description="Helical" evidence="4">
    <location>
        <begin position="60"/>
        <end position="83"/>
    </location>
</feature>
<dbReference type="GO" id="GO:0022857">
    <property type="term" value="F:transmembrane transporter activity"/>
    <property type="evidence" value="ECO:0007669"/>
    <property type="project" value="InterPro"/>
</dbReference>
<dbReference type="PANTHER" id="PTHR42910:SF1">
    <property type="entry name" value="MAJOR FACILITATOR SUPERFAMILY (MFS) PROFILE DOMAIN-CONTAINING PROTEIN"/>
    <property type="match status" value="1"/>
</dbReference>
<keyword evidence="7" id="KW-1185">Reference proteome</keyword>
<gene>
    <name evidence="6" type="ORF">CU100_00825</name>
</gene>
<feature type="transmembrane region" description="Helical" evidence="4">
    <location>
        <begin position="266"/>
        <end position="284"/>
    </location>
</feature>
<keyword evidence="3 4" id="KW-0472">Membrane</keyword>
<dbReference type="PANTHER" id="PTHR42910">
    <property type="entry name" value="TRANSPORTER SCO4007-RELATED"/>
    <property type="match status" value="1"/>
</dbReference>
<feature type="transmembrane region" description="Helical" evidence="4">
    <location>
        <begin position="210"/>
        <end position="229"/>
    </location>
</feature>
<feature type="transmembrane region" description="Helical" evidence="4">
    <location>
        <begin position="382"/>
        <end position="402"/>
    </location>
</feature>
<feature type="transmembrane region" description="Helical" evidence="4">
    <location>
        <begin position="118"/>
        <end position="140"/>
    </location>
</feature>
<dbReference type="InterPro" id="IPR020846">
    <property type="entry name" value="MFS_dom"/>
</dbReference>
<evidence type="ECO:0000256" key="2">
    <source>
        <dbReference type="ARBA" id="ARBA00022989"/>
    </source>
</evidence>
<feature type="transmembrane region" description="Helical" evidence="4">
    <location>
        <begin position="235"/>
        <end position="254"/>
    </location>
</feature>
<proteinExistence type="predicted"/>
<reference evidence="7" key="1">
    <citation type="submission" date="2017-11" db="EMBL/GenBank/DDBJ databases">
        <authorList>
            <person name="Kuznetsova I."/>
            <person name="Sazanova A."/>
            <person name="Chirak E."/>
            <person name="Safronova V."/>
            <person name="Willems A."/>
        </authorList>
    </citation>
    <scope>NUCLEOTIDE SEQUENCE [LARGE SCALE GENOMIC DNA]</scope>
    <source>
        <strain evidence="7">PEPV15</strain>
    </source>
</reference>
<keyword evidence="1 4" id="KW-0812">Transmembrane</keyword>
<sequence>MAYSRDNVLPRPEPEEALATELPGLSPALTFLFAFACGAMVGNIYYAQALIGLISNDLDLHGGMAGFIVTVTQLGYGAGLLFLVSLADLVENRRLVLLTLAGTALGLAGAALSGSATAFLLSSFTIGFFACGAQVLVPFASHLVPAASRGRTIGNVMAGLLTGIMLARPLANLVASEFGWRAIFFISAAAMLAVMLLLRAALPQRMPQGGMRYGAILASMWHLLVTTPALQRRAFYQGIMFASFNLFWTGIPLLLTDQFGYSQRQIALFALAGAAGALAAPVAGRLADRGYTRQGTAVAMMTLAIWFVIAGWAGTAISITALVLAAVFIDSAVQTNQILSQRIIFSLDDQARGRLNAVYMTIVFLLGSAGSALAAATYFYGGWWTTALAGAAMGVAVLLVFATERRSRT</sequence>
<dbReference type="SUPFAM" id="SSF103473">
    <property type="entry name" value="MFS general substrate transporter"/>
    <property type="match status" value="1"/>
</dbReference>
<dbReference type="InterPro" id="IPR036259">
    <property type="entry name" value="MFS_trans_sf"/>
</dbReference>
<feature type="transmembrane region" description="Helical" evidence="4">
    <location>
        <begin position="357"/>
        <end position="376"/>
    </location>
</feature>
<dbReference type="AlphaFoldDB" id="A0A2P7AYT4"/>
<comment type="caution">
    <text evidence="6">The sequence shown here is derived from an EMBL/GenBank/DDBJ whole genome shotgun (WGS) entry which is preliminary data.</text>
</comment>
<evidence type="ECO:0000259" key="5">
    <source>
        <dbReference type="PROSITE" id="PS50850"/>
    </source>
</evidence>
<feature type="transmembrane region" description="Helical" evidence="4">
    <location>
        <begin position="178"/>
        <end position="198"/>
    </location>
</feature>
<feature type="domain" description="Major facilitator superfamily (MFS) profile" evidence="5">
    <location>
        <begin position="22"/>
        <end position="408"/>
    </location>
</feature>
<dbReference type="PROSITE" id="PS50850">
    <property type="entry name" value="MFS"/>
    <property type="match status" value="1"/>
</dbReference>
<dbReference type="InterPro" id="IPR011701">
    <property type="entry name" value="MFS"/>
</dbReference>
<dbReference type="Pfam" id="PF07690">
    <property type="entry name" value="MFS_1"/>
    <property type="match status" value="1"/>
</dbReference>
<accession>A0A2P7AYT4</accession>
<dbReference type="CDD" id="cd17324">
    <property type="entry name" value="MFS_NepI_like"/>
    <property type="match status" value="1"/>
</dbReference>